<feature type="transmembrane region" description="Helical" evidence="7">
    <location>
        <begin position="147"/>
        <end position="163"/>
    </location>
</feature>
<keyword evidence="3" id="KW-1003">Cell membrane</keyword>
<reference evidence="8" key="1">
    <citation type="journal article" date="2020" name="mSystems">
        <title>Genome- and Community-Level Interaction Insights into Carbon Utilization and Element Cycling Functions of Hydrothermarchaeota in Hydrothermal Sediment.</title>
        <authorList>
            <person name="Zhou Z."/>
            <person name="Liu Y."/>
            <person name="Xu W."/>
            <person name="Pan J."/>
            <person name="Luo Z.H."/>
            <person name="Li M."/>
        </authorList>
    </citation>
    <scope>NUCLEOTIDE SEQUENCE [LARGE SCALE GENOMIC DNA]</scope>
    <source>
        <strain evidence="8">SpSt-1105</strain>
    </source>
</reference>
<dbReference type="PANTHER" id="PTHR43663">
    <property type="entry name" value="CHROMATE TRANSPORT PROTEIN-RELATED"/>
    <property type="match status" value="1"/>
</dbReference>
<dbReference type="GO" id="GO:0005886">
    <property type="term" value="C:plasma membrane"/>
    <property type="evidence" value="ECO:0007669"/>
    <property type="project" value="UniProtKB-SubCell"/>
</dbReference>
<dbReference type="AlphaFoldDB" id="A0A7J3Z8D9"/>
<organism evidence="8">
    <name type="scientific">Ignisphaera aggregans</name>
    <dbReference type="NCBI Taxonomy" id="334771"/>
    <lineage>
        <taxon>Archaea</taxon>
        <taxon>Thermoproteota</taxon>
        <taxon>Thermoprotei</taxon>
        <taxon>Desulfurococcales</taxon>
        <taxon>Desulfurococcaceae</taxon>
        <taxon>Ignisphaera</taxon>
    </lineage>
</organism>
<evidence type="ECO:0000256" key="7">
    <source>
        <dbReference type="SAM" id="Phobius"/>
    </source>
</evidence>
<evidence type="ECO:0000256" key="6">
    <source>
        <dbReference type="ARBA" id="ARBA00023136"/>
    </source>
</evidence>
<comment type="similarity">
    <text evidence="2">Belongs to the chromate ion transporter (CHR) (TC 2.A.51) family.</text>
</comment>
<feature type="transmembrane region" description="Helical" evidence="7">
    <location>
        <begin position="12"/>
        <end position="33"/>
    </location>
</feature>
<proteinExistence type="inferred from homology"/>
<accession>A0A7J3Z8D9</accession>
<evidence type="ECO:0000256" key="3">
    <source>
        <dbReference type="ARBA" id="ARBA00022475"/>
    </source>
</evidence>
<dbReference type="GO" id="GO:0015109">
    <property type="term" value="F:chromate transmembrane transporter activity"/>
    <property type="evidence" value="ECO:0007669"/>
    <property type="project" value="InterPro"/>
</dbReference>
<gene>
    <name evidence="8" type="ORF">ENM66_06690</name>
</gene>
<dbReference type="InterPro" id="IPR003370">
    <property type="entry name" value="Chromate_transpt"/>
</dbReference>
<dbReference type="PANTHER" id="PTHR43663:SF1">
    <property type="entry name" value="CHROMATE TRANSPORTER"/>
    <property type="match status" value="1"/>
</dbReference>
<evidence type="ECO:0000256" key="4">
    <source>
        <dbReference type="ARBA" id="ARBA00022692"/>
    </source>
</evidence>
<dbReference type="InterPro" id="IPR052518">
    <property type="entry name" value="CHR_Transporter"/>
</dbReference>
<keyword evidence="4 7" id="KW-0812">Transmembrane</keyword>
<comment type="caution">
    <text evidence="8">The sequence shown here is derived from an EMBL/GenBank/DDBJ whole genome shotgun (WGS) entry which is preliminary data.</text>
</comment>
<feature type="transmembrane region" description="Helical" evidence="7">
    <location>
        <begin position="80"/>
        <end position="103"/>
    </location>
</feature>
<evidence type="ECO:0000256" key="2">
    <source>
        <dbReference type="ARBA" id="ARBA00005262"/>
    </source>
</evidence>
<dbReference type="Pfam" id="PF02417">
    <property type="entry name" value="Chromate_transp"/>
    <property type="match status" value="1"/>
</dbReference>
<evidence type="ECO:0000313" key="8">
    <source>
        <dbReference type="EMBL" id="HHQ51018.1"/>
    </source>
</evidence>
<sequence>MVDQSYLLLELFLRFLKISIVGFGGGWAILPIIEREVVEDAGWLTREEFLNLVAIAGSTPGPVAVNAATYVGFKLAGLAGAFVATLAVFIPPFTIVSLIAYGLTQVVGNRYVQSLINGLKGAVIGLIILALLSTITQVRSAFQYHQLAALTCIALFVILSVKVLNLHPIIPLLISAVIGITLGLLGLW</sequence>
<keyword evidence="6 7" id="KW-0472">Membrane</keyword>
<comment type="subcellular location">
    <subcellularLocation>
        <location evidence="1">Cell membrane</location>
        <topology evidence="1">Multi-pass membrane protein</topology>
    </subcellularLocation>
</comment>
<feature type="transmembrane region" description="Helical" evidence="7">
    <location>
        <begin position="169"/>
        <end position="187"/>
    </location>
</feature>
<feature type="transmembrane region" description="Helical" evidence="7">
    <location>
        <begin position="115"/>
        <end position="135"/>
    </location>
</feature>
<feature type="transmembrane region" description="Helical" evidence="7">
    <location>
        <begin position="53"/>
        <end position="73"/>
    </location>
</feature>
<protein>
    <submittedName>
        <fullName evidence="8">Chromate transporter</fullName>
    </submittedName>
</protein>
<keyword evidence="5 7" id="KW-1133">Transmembrane helix</keyword>
<evidence type="ECO:0000256" key="5">
    <source>
        <dbReference type="ARBA" id="ARBA00022989"/>
    </source>
</evidence>
<evidence type="ECO:0000256" key="1">
    <source>
        <dbReference type="ARBA" id="ARBA00004651"/>
    </source>
</evidence>
<name>A0A7J3Z8D9_9CREN</name>
<dbReference type="EMBL" id="DRYQ01000094">
    <property type="protein sequence ID" value="HHQ51018.1"/>
    <property type="molecule type" value="Genomic_DNA"/>
</dbReference>